<evidence type="ECO:0000259" key="8">
    <source>
        <dbReference type="Pfam" id="PF21317"/>
    </source>
</evidence>
<dbReference type="Gene3D" id="2.60.120.260">
    <property type="entry name" value="Galactose-binding domain-like"/>
    <property type="match status" value="2"/>
</dbReference>
<dbReference type="Pfam" id="PF01301">
    <property type="entry name" value="Glyco_hydro_35"/>
    <property type="match status" value="1"/>
</dbReference>
<evidence type="ECO:0000259" key="7">
    <source>
        <dbReference type="Pfam" id="PF01301"/>
    </source>
</evidence>
<dbReference type="InterPro" id="IPR017853">
    <property type="entry name" value="GH"/>
</dbReference>
<evidence type="ECO:0000256" key="3">
    <source>
        <dbReference type="ARBA" id="ARBA00023295"/>
    </source>
</evidence>
<proteinExistence type="inferred from homology"/>
<dbReference type="EC" id="3.2.1.23" evidence="4"/>
<comment type="similarity">
    <text evidence="1 5">Belongs to the glycosyl hydrolase 35 family.</text>
</comment>
<dbReference type="Gene3D" id="3.20.20.80">
    <property type="entry name" value="Glycosidases"/>
    <property type="match status" value="1"/>
</dbReference>
<evidence type="ECO:0000256" key="2">
    <source>
        <dbReference type="ARBA" id="ARBA00022801"/>
    </source>
</evidence>
<name>A0ABY4SYM1_9GAMM</name>
<sequence>MNRLSVLLSTCMAASAALFSVPALAATPPHFAIQGDQFLLDGKPYVIRSGEMHYPRIPRADWRDRLRKARAMGLNTITTYAFWNVSEPEPGKFDFSGNNDIAAFVRTAQEEGLNVIVRPGPFVCAEWEFGGFPAWLLRTPGLRVRSYDPRFLAASAAWFKRLGQELAPLMSTRGGPILMMQVENEYGYVGNDRDYMEAIRKQMIDAGFDVPLFMSNGPGPTWMSRGSLPGLVSVINFTGDAKKTERAFLRSAPMMHDMPKMAGEYWSGWYDRWSEPHKTRSTEEVTSAVGWMLDRGISFNLYMIDGGTNFGWMNGANNDDAKYLPVTTSYDYDSPIDEAGRLTPKYGALRKVIQAHLPKSEPLPEPPASSPTMAIPRFELHEAISLLDALPSLSKPQTSLVPHGMEAFGQNYGLILYRKRLDADTKGTLDVSDVHDYATVLADGRPLGTLDRVKQEHAMPVDLPAGSTLDLLVENMGRINIGPGMEDDNKGITSAVQVDGMDITGWTVYPLPLDDLSGLVFKADAAPDDPAFWRGSFEIANVAGTFLDMRDWHKGNVWINGHHLGRFWNIGPQQTLYVPASWLRKGRNDVVVLEMQPGGSHAIVGLKDPVFGTAAQ</sequence>
<organism evidence="10 11">
    <name type="scientific">Luteibacter flocculans</name>
    <dbReference type="NCBI Taxonomy" id="2780091"/>
    <lineage>
        <taxon>Bacteria</taxon>
        <taxon>Pseudomonadati</taxon>
        <taxon>Pseudomonadota</taxon>
        <taxon>Gammaproteobacteria</taxon>
        <taxon>Lysobacterales</taxon>
        <taxon>Rhodanobacteraceae</taxon>
        <taxon>Luteibacter</taxon>
    </lineage>
</organism>
<dbReference type="InterPro" id="IPR031330">
    <property type="entry name" value="Gly_Hdrlase_35_cat"/>
</dbReference>
<dbReference type="PROSITE" id="PS01182">
    <property type="entry name" value="GLYCOSYL_HYDROL_F35"/>
    <property type="match status" value="1"/>
</dbReference>
<dbReference type="PIRSF" id="PIRSF006336">
    <property type="entry name" value="B-gal"/>
    <property type="match status" value="1"/>
</dbReference>
<keyword evidence="11" id="KW-1185">Reference proteome</keyword>
<comment type="catalytic activity">
    <reaction evidence="4">
        <text>Hydrolysis of terminal non-reducing beta-D-galactose residues in beta-D-galactosides.</text>
        <dbReference type="EC" id="3.2.1.23"/>
    </reaction>
</comment>
<dbReference type="RefSeq" id="WP_250338109.1">
    <property type="nucleotide sequence ID" value="NZ_CP063231.1"/>
</dbReference>
<dbReference type="Pfam" id="PF21317">
    <property type="entry name" value="BetaGal_ABD_1"/>
    <property type="match status" value="1"/>
</dbReference>
<evidence type="ECO:0000256" key="6">
    <source>
        <dbReference type="SAM" id="SignalP"/>
    </source>
</evidence>
<accession>A0ABY4SYM1</accession>
<dbReference type="InterPro" id="IPR048913">
    <property type="entry name" value="BetaGal_gal-bd"/>
</dbReference>
<keyword evidence="2 4" id="KW-0378">Hydrolase</keyword>
<evidence type="ECO:0000313" key="11">
    <source>
        <dbReference type="Proteomes" id="UP001056681"/>
    </source>
</evidence>
<evidence type="ECO:0000313" key="10">
    <source>
        <dbReference type="EMBL" id="URL57169.1"/>
    </source>
</evidence>
<evidence type="ECO:0000259" key="9">
    <source>
        <dbReference type="Pfam" id="PF21467"/>
    </source>
</evidence>
<dbReference type="EMBL" id="CP063231">
    <property type="protein sequence ID" value="URL57169.1"/>
    <property type="molecule type" value="Genomic_DNA"/>
</dbReference>
<evidence type="ECO:0000256" key="4">
    <source>
        <dbReference type="RuleBase" id="RU000675"/>
    </source>
</evidence>
<dbReference type="SUPFAM" id="SSF49785">
    <property type="entry name" value="Galactose-binding domain-like"/>
    <property type="match status" value="1"/>
</dbReference>
<dbReference type="InterPro" id="IPR019801">
    <property type="entry name" value="Glyco_hydro_35_CS"/>
</dbReference>
<feature type="signal peptide" evidence="6">
    <location>
        <begin position="1"/>
        <end position="25"/>
    </location>
</feature>
<feature type="chain" id="PRO_5045739585" description="Beta-galactosidase" evidence="6">
    <location>
        <begin position="26"/>
        <end position="616"/>
    </location>
</feature>
<feature type="domain" description="Beta-galactosidase 1-like first all-beta" evidence="8">
    <location>
        <begin position="402"/>
        <end position="512"/>
    </location>
</feature>
<evidence type="ECO:0000256" key="1">
    <source>
        <dbReference type="ARBA" id="ARBA00009809"/>
    </source>
</evidence>
<dbReference type="Proteomes" id="UP001056681">
    <property type="component" value="Chromosome"/>
</dbReference>
<feature type="domain" description="Beta-galactosidase galactose-binding" evidence="9">
    <location>
        <begin position="530"/>
        <end position="588"/>
    </location>
</feature>
<keyword evidence="3 4" id="KW-0326">Glycosidase</keyword>
<evidence type="ECO:0000256" key="5">
    <source>
        <dbReference type="RuleBase" id="RU003679"/>
    </source>
</evidence>
<dbReference type="Pfam" id="PF21467">
    <property type="entry name" value="BetaGal_gal-bd"/>
    <property type="match status" value="1"/>
</dbReference>
<dbReference type="SUPFAM" id="SSF51445">
    <property type="entry name" value="(Trans)glycosidases"/>
    <property type="match status" value="1"/>
</dbReference>
<keyword evidence="6" id="KW-0732">Signal</keyword>
<feature type="domain" description="Glycoside hydrolase 35 catalytic" evidence="7">
    <location>
        <begin position="37"/>
        <end position="355"/>
    </location>
</feature>
<dbReference type="InterPro" id="IPR048912">
    <property type="entry name" value="BetaGal1-like_ABD1"/>
</dbReference>
<dbReference type="InterPro" id="IPR008979">
    <property type="entry name" value="Galactose-bd-like_sf"/>
</dbReference>
<dbReference type="InterPro" id="IPR001944">
    <property type="entry name" value="Glycoside_Hdrlase_35"/>
</dbReference>
<protein>
    <recommendedName>
        <fullName evidence="4">Beta-galactosidase</fullName>
        <ecNumber evidence="4">3.2.1.23</ecNumber>
    </recommendedName>
</protein>
<dbReference type="PRINTS" id="PR00742">
    <property type="entry name" value="GLHYDRLASE35"/>
</dbReference>
<dbReference type="InterPro" id="IPR026283">
    <property type="entry name" value="B-gal_1-like"/>
</dbReference>
<dbReference type="PANTHER" id="PTHR23421">
    <property type="entry name" value="BETA-GALACTOSIDASE RELATED"/>
    <property type="match status" value="1"/>
</dbReference>
<reference evidence="10" key="1">
    <citation type="submission" date="2020-10" db="EMBL/GenBank/DDBJ databases">
        <title>Whole-genome sequence of Luteibacter sp. EIF3.</title>
        <authorList>
            <person name="Friedrich I."/>
            <person name="Hertel R."/>
            <person name="Daniel R."/>
        </authorList>
    </citation>
    <scope>NUCLEOTIDE SEQUENCE</scope>
    <source>
        <strain evidence="10">EIF3</strain>
    </source>
</reference>
<gene>
    <name evidence="10" type="ORF">IM816_10935</name>
</gene>